<name>A0A9X0YML3_9FLAO</name>
<keyword evidence="5" id="KW-1185">Reference proteome</keyword>
<dbReference type="Proteomes" id="UP001231587">
    <property type="component" value="Unassembled WGS sequence"/>
</dbReference>
<evidence type="ECO:0000313" key="5">
    <source>
        <dbReference type="Proteomes" id="UP001231587"/>
    </source>
</evidence>
<feature type="signal peptide" evidence="1">
    <location>
        <begin position="1"/>
        <end position="19"/>
    </location>
</feature>
<feature type="chain" id="PRO_5040801858" evidence="1">
    <location>
        <begin position="20"/>
        <end position="254"/>
    </location>
</feature>
<evidence type="ECO:0000313" key="3">
    <source>
        <dbReference type="EMBL" id="MDQ0335869.1"/>
    </source>
</evidence>
<dbReference type="RefSeq" id="WP_057780247.1">
    <property type="nucleotide sequence ID" value="NZ_JAGGJQ010000007.1"/>
</dbReference>
<gene>
    <name evidence="2" type="ORF">J2Z56_002648</name>
    <name evidence="3" type="ORF">J2Z57_002321</name>
</gene>
<accession>A0A9X0YML3</accession>
<evidence type="ECO:0000313" key="2">
    <source>
        <dbReference type="EMBL" id="MBP1840718.1"/>
    </source>
</evidence>
<reference evidence="2" key="1">
    <citation type="submission" date="2021-03" db="EMBL/GenBank/DDBJ databases">
        <title>Genomic Encyclopedia of Type Strains, Phase IV (KMG-IV): sequencing the most valuable type-strain genomes for metagenomic binning, comparative biology and taxonomic classification.</title>
        <authorList>
            <person name="Goeker M."/>
        </authorList>
    </citation>
    <scope>NUCLEOTIDE SEQUENCE</scope>
    <source>
        <strain evidence="2">DSM 15523</strain>
        <strain evidence="3 5">DSM 16476</strain>
    </source>
</reference>
<protein>
    <submittedName>
        <fullName evidence="2">Uncharacterized protein</fullName>
    </submittedName>
</protein>
<dbReference type="EMBL" id="JAUSUU010000007">
    <property type="protein sequence ID" value="MDQ0335869.1"/>
    <property type="molecule type" value="Genomic_DNA"/>
</dbReference>
<dbReference type="EMBL" id="JAGGJQ010000007">
    <property type="protein sequence ID" value="MBP1840718.1"/>
    <property type="molecule type" value="Genomic_DNA"/>
</dbReference>
<dbReference type="OrthoDB" id="9770889at2"/>
<proteinExistence type="predicted"/>
<dbReference type="AlphaFoldDB" id="A0A9X0YML3"/>
<evidence type="ECO:0000256" key="1">
    <source>
        <dbReference type="SAM" id="SignalP"/>
    </source>
</evidence>
<keyword evidence="1" id="KW-0732">Signal</keyword>
<sequence length="254" mass="27780">MKYILAACFIFLINLSAFATDTKIIVRAKAKDAKFIGSSLGGAEVIIRNKMTNAILAQGKTEGSTGSTDLIMKTPYTRGMRITDDKTAKFLATIDINEPVFITIEVYSTIADENARVSASTDMWLIPGKDVLGEGVVLEIPGFLVDIQSPDSTKNMSLKSIKAEPLKLKAKVVMMCGCPINEGGMWNSEQIEVKAIVKLKNEIMSEVPLDFVTTNIFEGDLKLEKTGDYEVIIYAYDSVTGNTGVDMAHYIITK</sequence>
<dbReference type="Proteomes" id="UP001138672">
    <property type="component" value="Unassembled WGS sequence"/>
</dbReference>
<organism evidence="2 4">
    <name type="scientific">Formosa algae</name>
    <dbReference type="NCBI Taxonomy" id="225843"/>
    <lineage>
        <taxon>Bacteria</taxon>
        <taxon>Pseudomonadati</taxon>
        <taxon>Bacteroidota</taxon>
        <taxon>Flavobacteriia</taxon>
        <taxon>Flavobacteriales</taxon>
        <taxon>Flavobacteriaceae</taxon>
        <taxon>Formosa</taxon>
    </lineage>
</organism>
<evidence type="ECO:0000313" key="4">
    <source>
        <dbReference type="Proteomes" id="UP001138672"/>
    </source>
</evidence>
<comment type="caution">
    <text evidence="2">The sequence shown here is derived from an EMBL/GenBank/DDBJ whole genome shotgun (WGS) entry which is preliminary data.</text>
</comment>